<keyword evidence="2" id="KW-1185">Reference proteome</keyword>
<comment type="caution">
    <text evidence="1">The sequence shown here is derived from an EMBL/GenBank/DDBJ whole genome shotgun (WGS) entry which is preliminary data.</text>
</comment>
<gene>
    <name evidence="1" type="ORF">Pla123a_45570</name>
</gene>
<organism evidence="1 2">
    <name type="scientific">Posidoniimonas polymericola</name>
    <dbReference type="NCBI Taxonomy" id="2528002"/>
    <lineage>
        <taxon>Bacteria</taxon>
        <taxon>Pseudomonadati</taxon>
        <taxon>Planctomycetota</taxon>
        <taxon>Planctomycetia</taxon>
        <taxon>Pirellulales</taxon>
        <taxon>Lacipirellulaceae</taxon>
        <taxon>Posidoniimonas</taxon>
    </lineage>
</organism>
<dbReference type="Proteomes" id="UP000318478">
    <property type="component" value="Unassembled WGS sequence"/>
</dbReference>
<reference evidence="1 2" key="1">
    <citation type="submission" date="2019-02" db="EMBL/GenBank/DDBJ databases">
        <title>Deep-cultivation of Planctomycetes and their phenomic and genomic characterization uncovers novel biology.</title>
        <authorList>
            <person name="Wiegand S."/>
            <person name="Jogler M."/>
            <person name="Boedeker C."/>
            <person name="Pinto D."/>
            <person name="Vollmers J."/>
            <person name="Rivas-Marin E."/>
            <person name="Kohn T."/>
            <person name="Peeters S.H."/>
            <person name="Heuer A."/>
            <person name="Rast P."/>
            <person name="Oberbeckmann S."/>
            <person name="Bunk B."/>
            <person name="Jeske O."/>
            <person name="Meyerdierks A."/>
            <person name="Storesund J.E."/>
            <person name="Kallscheuer N."/>
            <person name="Luecker S."/>
            <person name="Lage O.M."/>
            <person name="Pohl T."/>
            <person name="Merkel B.J."/>
            <person name="Hornburger P."/>
            <person name="Mueller R.-W."/>
            <person name="Bruemmer F."/>
            <person name="Labrenz M."/>
            <person name="Spormann A.M."/>
            <person name="Op Den Camp H."/>
            <person name="Overmann J."/>
            <person name="Amann R."/>
            <person name="Jetten M.S.M."/>
            <person name="Mascher T."/>
            <person name="Medema M.H."/>
            <person name="Devos D.P."/>
            <person name="Kaster A.-K."/>
            <person name="Ovreas L."/>
            <person name="Rohde M."/>
            <person name="Galperin M.Y."/>
            <person name="Jogler C."/>
        </authorList>
    </citation>
    <scope>NUCLEOTIDE SEQUENCE [LARGE SCALE GENOMIC DNA]</scope>
    <source>
        <strain evidence="1 2">Pla123a</strain>
    </source>
</reference>
<sequence>MPVSAVLTFQSGETPGHDAPRSVDPGGKYTFGDNFPKMIDQLDESARQLGVPEPSSFIWYNPLLSEGELNKLTSEEFKTLEAKCNATAFWAPMEKGIATFKALVDKYPLYSYLNEEDGTRYFIAFEVACYHAVLVEAAENGETGFHLEIY</sequence>
<accession>A0A5C5XWJ2</accession>
<protein>
    <submittedName>
        <fullName evidence="1">Uncharacterized protein</fullName>
    </submittedName>
</protein>
<dbReference type="AlphaFoldDB" id="A0A5C5XWJ2"/>
<name>A0A5C5XWJ2_9BACT</name>
<evidence type="ECO:0000313" key="1">
    <source>
        <dbReference type="EMBL" id="TWT66859.1"/>
    </source>
</evidence>
<proteinExistence type="predicted"/>
<dbReference type="EMBL" id="SJPO01000014">
    <property type="protein sequence ID" value="TWT66859.1"/>
    <property type="molecule type" value="Genomic_DNA"/>
</dbReference>
<dbReference type="RefSeq" id="WP_146591253.1">
    <property type="nucleotide sequence ID" value="NZ_SJPO01000014.1"/>
</dbReference>
<evidence type="ECO:0000313" key="2">
    <source>
        <dbReference type="Proteomes" id="UP000318478"/>
    </source>
</evidence>